<evidence type="ECO:0000256" key="1">
    <source>
        <dbReference type="ARBA" id="ARBA00004141"/>
    </source>
</evidence>
<sequence length="709" mass="78194">MNWRRGRKTFSSGPPLRKCLILCRRILVISLFVGCGLMLKAAADGLELTDDSIFRSRHLLSSVEWETCNFEIGHVRNYSNRETWWTPNKAYGWLALHVFGVLVIFVAIAIVCDDFFVPSLEAISEKLDLSEDVAGATFMAAGSSAPELFTSVVGVSVESDVGIGTIVGSAVFNLLVIIALTAALAGKVLQLDWRPLIRDSICYALSLGFFSWFAWDGKFELYESVILLALYFLYILLMKFNSRLMDLMAGAKIITRDEELPLAAYALHKAGQVSPQNTEVTQFVSSDIDILADQNAQSSSAAILQGRQGTPAGKLPPIKSVESQGGEGGNSQTYLTTHPNSEGRSRFSHANKGQFSKSFINLSLGRSSYSTPPVKPRLSVSYPGLRELYDNPKAHRRSSVGFLGPAEGIRLKSVAQKQVMREYRRRSEMNQPAVAVVHVDANGNAHTVPMDDNRETKLGLGSMADVNVDEEEEKMRPCPCLPAICAEFPEYPPEGGVLAPFKYFLGWLLFVMSFPFLCLFTWTIPDCSKEHNRKYFLASFIMSIVWIAILSFGMVTLVGRSGCILSVDKFTMGLVVIAIGTSVPDALSSIIVARDGFGDMAVSNAIGSNVFDINLGIGLPFVIRILIDNFKPIHLLTPKEEEMFSSGRLIIVPHVKFGFILLLILFIALGIFASVRFKLNKKIGVSFVIMYIAFVVYGYVQDLVCDYDC</sequence>
<dbReference type="Pfam" id="PF01699">
    <property type="entry name" value="Na_Ca_ex"/>
    <property type="match status" value="2"/>
</dbReference>
<evidence type="ECO:0000256" key="15">
    <source>
        <dbReference type="ARBA" id="ARBA00023136"/>
    </source>
</evidence>
<feature type="transmembrane region" description="Helical" evidence="18">
    <location>
        <begin position="21"/>
        <end position="39"/>
    </location>
</feature>
<feature type="domain" description="Sodium/calcium exchanger membrane region" evidence="19">
    <location>
        <begin position="98"/>
        <end position="238"/>
    </location>
</feature>
<evidence type="ECO:0000256" key="5">
    <source>
        <dbReference type="ARBA" id="ARBA00022538"/>
    </source>
</evidence>
<evidence type="ECO:0000256" key="4">
    <source>
        <dbReference type="ARBA" id="ARBA00022449"/>
    </source>
</evidence>
<feature type="transmembrane region" description="Helical" evidence="18">
    <location>
        <begin position="221"/>
        <end position="238"/>
    </location>
</feature>
<dbReference type="PANTHER" id="PTHR10846">
    <property type="entry name" value="SODIUM/POTASSIUM/CALCIUM EXCHANGER"/>
    <property type="match status" value="1"/>
</dbReference>
<keyword evidence="6" id="KW-0109">Calcium transport</keyword>
<keyword evidence="9" id="KW-0106">Calcium</keyword>
<protein>
    <recommendedName>
        <fullName evidence="19">Sodium/calcium exchanger membrane region domain-containing protein</fullName>
    </recommendedName>
</protein>
<dbReference type="GO" id="GO:0015293">
    <property type="term" value="F:symporter activity"/>
    <property type="evidence" value="ECO:0007669"/>
    <property type="project" value="UniProtKB-KW"/>
</dbReference>
<feature type="domain" description="Sodium/calcium exchanger membrane region" evidence="19">
    <location>
        <begin position="537"/>
        <end position="697"/>
    </location>
</feature>
<evidence type="ECO:0000256" key="17">
    <source>
        <dbReference type="SAM" id="MobiDB-lite"/>
    </source>
</evidence>
<evidence type="ECO:0000256" key="14">
    <source>
        <dbReference type="ARBA" id="ARBA00023065"/>
    </source>
</evidence>
<evidence type="ECO:0000256" key="16">
    <source>
        <dbReference type="ARBA" id="ARBA00023201"/>
    </source>
</evidence>
<name>A0A9X0DAD6_9CNID</name>
<dbReference type="EMBL" id="MU825400">
    <property type="protein sequence ID" value="KAJ7392640.1"/>
    <property type="molecule type" value="Genomic_DNA"/>
</dbReference>
<feature type="transmembrane region" description="Helical" evidence="18">
    <location>
        <begin position="570"/>
        <end position="593"/>
    </location>
</feature>
<evidence type="ECO:0000256" key="13">
    <source>
        <dbReference type="ARBA" id="ARBA00023053"/>
    </source>
</evidence>
<feature type="transmembrane region" description="Helical" evidence="18">
    <location>
        <begin position="196"/>
        <end position="215"/>
    </location>
</feature>
<comment type="caution">
    <text evidence="20">The sequence shown here is derived from an EMBL/GenBank/DDBJ whole genome shotgun (WGS) entry which is preliminary data.</text>
</comment>
<dbReference type="InterPro" id="IPR004481">
    <property type="entry name" value="K/Na/Ca-exchanger"/>
</dbReference>
<keyword evidence="10" id="KW-0769">Symport</keyword>
<keyword evidence="14" id="KW-0406">Ion transport</keyword>
<dbReference type="NCBIfam" id="TIGR00367">
    <property type="entry name" value="calcium/sodium antiporter"/>
    <property type="match status" value="1"/>
</dbReference>
<dbReference type="AlphaFoldDB" id="A0A9X0DAD6"/>
<dbReference type="GO" id="GO:0005262">
    <property type="term" value="F:calcium channel activity"/>
    <property type="evidence" value="ECO:0007669"/>
    <property type="project" value="TreeGrafter"/>
</dbReference>
<keyword evidence="13" id="KW-0915">Sodium</keyword>
<evidence type="ECO:0000313" key="20">
    <source>
        <dbReference type="EMBL" id="KAJ7392640.1"/>
    </source>
</evidence>
<feature type="transmembrane region" description="Helical" evidence="18">
    <location>
        <begin position="536"/>
        <end position="558"/>
    </location>
</feature>
<evidence type="ECO:0000256" key="9">
    <source>
        <dbReference type="ARBA" id="ARBA00022837"/>
    </source>
</evidence>
<evidence type="ECO:0000256" key="10">
    <source>
        <dbReference type="ARBA" id="ARBA00022847"/>
    </source>
</evidence>
<keyword evidence="3" id="KW-0813">Transport</keyword>
<evidence type="ECO:0000256" key="2">
    <source>
        <dbReference type="ARBA" id="ARBA00005364"/>
    </source>
</evidence>
<feature type="transmembrane region" description="Helical" evidence="18">
    <location>
        <begin position="161"/>
        <end position="184"/>
    </location>
</feature>
<feature type="transmembrane region" description="Helical" evidence="18">
    <location>
        <begin position="657"/>
        <end position="677"/>
    </location>
</feature>
<gene>
    <name evidence="20" type="ORF">OS493_010291</name>
</gene>
<dbReference type="FunFam" id="1.20.1420.30:FF:000009">
    <property type="entry name" value="sodium/potassium/calcium exchanger 5 isoform X2"/>
    <property type="match status" value="1"/>
</dbReference>
<feature type="compositionally biased region" description="Polar residues" evidence="17">
    <location>
        <begin position="330"/>
        <end position="342"/>
    </location>
</feature>
<dbReference type="InterPro" id="IPR004837">
    <property type="entry name" value="NaCa_Exmemb"/>
</dbReference>
<accession>A0A9X0DAD6</accession>
<keyword evidence="4" id="KW-0050">Antiport</keyword>
<comment type="similarity">
    <text evidence="2">Belongs to the Ca(2+):cation antiporter (CaCA) (TC 2.A.19) family. SLC24A subfamily.</text>
</comment>
<feature type="transmembrane region" description="Helical" evidence="18">
    <location>
        <begin position="683"/>
        <end position="700"/>
    </location>
</feature>
<evidence type="ECO:0000256" key="8">
    <source>
        <dbReference type="ARBA" id="ARBA00022729"/>
    </source>
</evidence>
<keyword evidence="5" id="KW-0633">Potassium transport</keyword>
<evidence type="ECO:0000256" key="12">
    <source>
        <dbReference type="ARBA" id="ARBA00022989"/>
    </source>
</evidence>
<dbReference type="PANTHER" id="PTHR10846:SF8">
    <property type="entry name" value="INNER MEMBRANE PROTEIN YRBG"/>
    <property type="match status" value="1"/>
</dbReference>
<dbReference type="GO" id="GO:0008273">
    <property type="term" value="F:calcium, potassium:sodium antiporter activity"/>
    <property type="evidence" value="ECO:0007669"/>
    <property type="project" value="TreeGrafter"/>
</dbReference>
<keyword evidence="7 18" id="KW-0812">Transmembrane</keyword>
<reference evidence="20" key="1">
    <citation type="submission" date="2023-01" db="EMBL/GenBank/DDBJ databases">
        <title>Genome assembly of the deep-sea coral Lophelia pertusa.</title>
        <authorList>
            <person name="Herrera S."/>
            <person name="Cordes E."/>
        </authorList>
    </citation>
    <scope>NUCLEOTIDE SEQUENCE</scope>
    <source>
        <strain evidence="20">USNM1676648</strain>
        <tissue evidence="20">Polyp</tissue>
    </source>
</reference>
<keyword evidence="11" id="KW-0630">Potassium</keyword>
<dbReference type="GO" id="GO:0006874">
    <property type="term" value="P:intracellular calcium ion homeostasis"/>
    <property type="evidence" value="ECO:0007669"/>
    <property type="project" value="TreeGrafter"/>
</dbReference>
<dbReference type="InterPro" id="IPR044880">
    <property type="entry name" value="NCX_ion-bd_dom_sf"/>
</dbReference>
<dbReference type="Gene3D" id="1.20.1420.30">
    <property type="entry name" value="NCX, central ion-binding region"/>
    <property type="match status" value="2"/>
</dbReference>
<keyword evidence="21" id="KW-1185">Reference proteome</keyword>
<feature type="transmembrane region" description="Helical" evidence="18">
    <location>
        <begin position="605"/>
        <end position="627"/>
    </location>
</feature>
<feature type="region of interest" description="Disordered" evidence="17">
    <location>
        <begin position="308"/>
        <end position="350"/>
    </location>
</feature>
<evidence type="ECO:0000256" key="18">
    <source>
        <dbReference type="SAM" id="Phobius"/>
    </source>
</evidence>
<keyword evidence="12 18" id="KW-1133">Transmembrane helix</keyword>
<keyword evidence="16" id="KW-0739">Sodium transport</keyword>
<keyword evidence="15 18" id="KW-0472">Membrane</keyword>
<evidence type="ECO:0000256" key="6">
    <source>
        <dbReference type="ARBA" id="ARBA00022568"/>
    </source>
</evidence>
<organism evidence="20 21">
    <name type="scientific">Desmophyllum pertusum</name>
    <dbReference type="NCBI Taxonomy" id="174260"/>
    <lineage>
        <taxon>Eukaryota</taxon>
        <taxon>Metazoa</taxon>
        <taxon>Cnidaria</taxon>
        <taxon>Anthozoa</taxon>
        <taxon>Hexacorallia</taxon>
        <taxon>Scleractinia</taxon>
        <taxon>Caryophylliina</taxon>
        <taxon>Caryophylliidae</taxon>
        <taxon>Desmophyllum</taxon>
    </lineage>
</organism>
<keyword evidence="8" id="KW-0732">Signal</keyword>
<comment type="subcellular location">
    <subcellularLocation>
        <location evidence="1">Membrane</location>
        <topology evidence="1">Multi-pass membrane protein</topology>
    </subcellularLocation>
</comment>
<dbReference type="Proteomes" id="UP001163046">
    <property type="component" value="Unassembled WGS sequence"/>
</dbReference>
<feature type="transmembrane region" description="Helical" evidence="18">
    <location>
        <begin position="504"/>
        <end position="524"/>
    </location>
</feature>
<evidence type="ECO:0000313" key="21">
    <source>
        <dbReference type="Proteomes" id="UP001163046"/>
    </source>
</evidence>
<evidence type="ECO:0000256" key="3">
    <source>
        <dbReference type="ARBA" id="ARBA00022448"/>
    </source>
</evidence>
<evidence type="ECO:0000256" key="7">
    <source>
        <dbReference type="ARBA" id="ARBA00022692"/>
    </source>
</evidence>
<evidence type="ECO:0000256" key="11">
    <source>
        <dbReference type="ARBA" id="ARBA00022958"/>
    </source>
</evidence>
<dbReference type="OrthoDB" id="2127281at2759"/>
<dbReference type="GO" id="GO:0005886">
    <property type="term" value="C:plasma membrane"/>
    <property type="evidence" value="ECO:0007669"/>
    <property type="project" value="TreeGrafter"/>
</dbReference>
<evidence type="ECO:0000259" key="19">
    <source>
        <dbReference type="Pfam" id="PF01699"/>
    </source>
</evidence>
<feature type="transmembrane region" description="Helical" evidence="18">
    <location>
        <begin position="90"/>
        <end position="112"/>
    </location>
</feature>
<proteinExistence type="inferred from homology"/>